<dbReference type="InterPro" id="IPR011990">
    <property type="entry name" value="TPR-like_helical_dom_sf"/>
</dbReference>
<feature type="domain" description="PPM-type phosphatase" evidence="1">
    <location>
        <begin position="1"/>
        <end position="246"/>
    </location>
</feature>
<comment type="caution">
    <text evidence="2">The sequence shown here is derived from an EMBL/GenBank/DDBJ whole genome shotgun (WGS) entry which is preliminary data.</text>
</comment>
<dbReference type="GO" id="GO:0003723">
    <property type="term" value="F:RNA binding"/>
    <property type="evidence" value="ECO:0007669"/>
    <property type="project" value="InterPro"/>
</dbReference>
<dbReference type="Gene3D" id="3.60.40.10">
    <property type="entry name" value="PPM-type phosphatase domain"/>
    <property type="match status" value="1"/>
</dbReference>
<dbReference type="CDD" id="cd02869">
    <property type="entry name" value="PseudoU_synth_RluA_like"/>
    <property type="match status" value="1"/>
</dbReference>
<dbReference type="PROSITE" id="PS51746">
    <property type="entry name" value="PPM_2"/>
    <property type="match status" value="1"/>
</dbReference>
<dbReference type="SUPFAM" id="SSF81606">
    <property type="entry name" value="PP2C-like"/>
    <property type="match status" value="1"/>
</dbReference>
<dbReference type="CDD" id="cd00143">
    <property type="entry name" value="PP2Cc"/>
    <property type="match status" value="1"/>
</dbReference>
<dbReference type="InterPro" id="IPR001932">
    <property type="entry name" value="PPM-type_phosphatase-like_dom"/>
</dbReference>
<dbReference type="InterPro" id="IPR036457">
    <property type="entry name" value="PPM-type-like_dom_sf"/>
</dbReference>
<dbReference type="Pfam" id="PF00481">
    <property type="entry name" value="PP2C"/>
    <property type="match status" value="1"/>
</dbReference>
<accession>A0A812N058</accession>
<dbReference type="Gene3D" id="3.30.2350.10">
    <property type="entry name" value="Pseudouridine synthase"/>
    <property type="match status" value="1"/>
</dbReference>
<keyword evidence="3" id="KW-1185">Reference proteome</keyword>
<name>A0A812N058_SYMPI</name>
<dbReference type="EMBL" id="CAJNIZ010009458">
    <property type="protein sequence ID" value="CAE7282075.1"/>
    <property type="molecule type" value="Genomic_DNA"/>
</dbReference>
<organism evidence="2 3">
    <name type="scientific">Symbiodinium pilosum</name>
    <name type="common">Dinoflagellate</name>
    <dbReference type="NCBI Taxonomy" id="2952"/>
    <lineage>
        <taxon>Eukaryota</taxon>
        <taxon>Sar</taxon>
        <taxon>Alveolata</taxon>
        <taxon>Dinophyceae</taxon>
        <taxon>Suessiales</taxon>
        <taxon>Symbiodiniaceae</taxon>
        <taxon>Symbiodinium</taxon>
    </lineage>
</organism>
<sequence length="828" mass="90464">MSLCRFLRWEFHARWVEAHSLSLRQVFCANAGDSRCVLARGGRAQNLSRDHKPELESERRRIAQAGGFVSADGRVDGNLNLSRSLGDFAYKKDTSRKATEQKISAEAEALYAVKRRAEEVAGLFSKDRKILRADGWGPGKWTLVLRSVAKAERLDLSLQLLALIQAGRLQADVFHYSAAISPTRGLWPSALSMLQSAEDTGITPNEYTFGNVMQSIENWLLALHCLHRMLQSHLRSNSVTQTTLINSYAQQHQWEQALSQHSSPQGQTSFTIAAAMSACDKSSEWDRCLGLFDCLSSTTSTVCPSRPPKDVVCYGLALASTQSWQIAEDLLAEMATESLRSNSLCYNAAISSCESEWEAASRLFSHMCAKRLEVGLCRATVAHVCRGSWESALCLLQGQLDQGIPPDAALAGSVVQAIAEGLGTGIAEDLLLKLLDLWRLQLPSEKWTDLPDAANVLVCQPGLLVLCKPPGITSEAAVTNLAGLAGTGLRMVSRLDAQTSGILPLAVGEVAARYFQAQFAARLVQKEYTCLCEGAPLGQVGTTGKISEPLLTTGVDGVNSRTRTSAEGRESHTAYLVKSRYSIGTPRSDTELILLRVRPLTGRTHQIRVHLASIGRPIVGDVIYGTKQSKVSARLFLHCGRIRLRDFNGRRLTVRAPLPRDLTESLINLEENQNRGHWAGSGCQSAIRGFSSLELGFQVVTMINFIPKTCASVALLYGKRPLQRIAVGAAKQQLEIPLDVVSDIPSKVDSSVAYVGNKYNALPWKDFVDIKLDARNLIEADVKSALTDLDWFGKVNALYAGKQTETEMDVAAKTIGAMKPVKYPIAKK</sequence>
<evidence type="ECO:0000313" key="2">
    <source>
        <dbReference type="EMBL" id="CAE7282075.1"/>
    </source>
</evidence>
<evidence type="ECO:0000259" key="1">
    <source>
        <dbReference type="PROSITE" id="PS51746"/>
    </source>
</evidence>
<dbReference type="OrthoDB" id="409663at2759"/>
<dbReference type="InterPro" id="IPR020103">
    <property type="entry name" value="PsdUridine_synth_cat_dom_sf"/>
</dbReference>
<gene>
    <name evidence="2" type="ORF">SPIL2461_LOCUS6328</name>
</gene>
<evidence type="ECO:0000313" key="3">
    <source>
        <dbReference type="Proteomes" id="UP000649617"/>
    </source>
</evidence>
<dbReference type="Pfam" id="PF00849">
    <property type="entry name" value="PseudoU_synth_2"/>
    <property type="match status" value="1"/>
</dbReference>
<proteinExistence type="predicted"/>
<dbReference type="AlphaFoldDB" id="A0A812N058"/>
<dbReference type="GO" id="GO:0009982">
    <property type="term" value="F:pseudouridine synthase activity"/>
    <property type="evidence" value="ECO:0007669"/>
    <property type="project" value="InterPro"/>
</dbReference>
<dbReference type="InterPro" id="IPR006145">
    <property type="entry name" value="PsdUridine_synth_RsuA/RluA"/>
</dbReference>
<dbReference type="PANTHER" id="PTHR21600">
    <property type="entry name" value="MITOCHONDRIAL RNA PSEUDOURIDINE SYNTHASE"/>
    <property type="match status" value="1"/>
</dbReference>
<protein>
    <recommendedName>
        <fullName evidence="1">PPM-type phosphatase domain-containing protein</fullName>
    </recommendedName>
</protein>
<dbReference type="InterPro" id="IPR050188">
    <property type="entry name" value="RluA_PseudoU_synthase"/>
</dbReference>
<dbReference type="SUPFAM" id="SSF55120">
    <property type="entry name" value="Pseudouridine synthase"/>
    <property type="match status" value="1"/>
</dbReference>
<reference evidence="2" key="1">
    <citation type="submission" date="2021-02" db="EMBL/GenBank/DDBJ databases">
        <authorList>
            <person name="Dougan E. K."/>
            <person name="Rhodes N."/>
            <person name="Thang M."/>
            <person name="Chan C."/>
        </authorList>
    </citation>
    <scope>NUCLEOTIDE SEQUENCE</scope>
</reference>
<dbReference type="Proteomes" id="UP000649617">
    <property type="component" value="Unassembled WGS sequence"/>
</dbReference>
<dbReference type="GO" id="GO:0000455">
    <property type="term" value="P:enzyme-directed rRNA pseudouridine synthesis"/>
    <property type="evidence" value="ECO:0007669"/>
    <property type="project" value="TreeGrafter"/>
</dbReference>
<dbReference type="PANTHER" id="PTHR21600:SF92">
    <property type="entry name" value="RIBOSOMAL LARGE SUBUNIT PSEUDOURIDINE SYNTHASE C"/>
    <property type="match status" value="1"/>
</dbReference>
<dbReference type="Gene3D" id="1.25.40.10">
    <property type="entry name" value="Tetratricopeptide repeat domain"/>
    <property type="match status" value="2"/>
</dbReference>